<gene>
    <name evidence="12" type="primary">yggW</name>
    <name evidence="12" type="ORF">GCM10007852_38240</name>
</gene>
<dbReference type="Pfam" id="PF06969">
    <property type="entry name" value="HemN_C"/>
    <property type="match status" value="1"/>
</dbReference>
<comment type="similarity">
    <text evidence="2">Belongs to the anaerobic coproporphyrinogen-III oxidase family. HemW subfamily.</text>
</comment>
<evidence type="ECO:0000256" key="2">
    <source>
        <dbReference type="ARBA" id="ARBA00006100"/>
    </source>
</evidence>
<dbReference type="SFLD" id="SFLDG01082">
    <property type="entry name" value="B12-binding_domain_containing"/>
    <property type="match status" value="1"/>
</dbReference>
<keyword evidence="7 10" id="KW-0408">Iron</keyword>
<dbReference type="CDD" id="cd01335">
    <property type="entry name" value="Radical_SAM"/>
    <property type="match status" value="1"/>
</dbReference>
<name>A0AA37WJ78_9ALTE</name>
<evidence type="ECO:0000259" key="11">
    <source>
        <dbReference type="PROSITE" id="PS51918"/>
    </source>
</evidence>
<dbReference type="SFLD" id="SFLDS00029">
    <property type="entry name" value="Radical_SAM"/>
    <property type="match status" value="1"/>
</dbReference>
<dbReference type="PROSITE" id="PS51918">
    <property type="entry name" value="RADICAL_SAM"/>
    <property type="match status" value="1"/>
</dbReference>
<comment type="subcellular location">
    <subcellularLocation>
        <location evidence="10">Cytoplasm</location>
    </subcellularLocation>
</comment>
<dbReference type="Pfam" id="PF04055">
    <property type="entry name" value="Radical_SAM"/>
    <property type="match status" value="1"/>
</dbReference>
<accession>A0AA37WJ78</accession>
<dbReference type="GO" id="GO:0004109">
    <property type="term" value="F:coproporphyrinogen oxidase activity"/>
    <property type="evidence" value="ECO:0007669"/>
    <property type="project" value="InterPro"/>
</dbReference>
<dbReference type="InterPro" id="IPR034505">
    <property type="entry name" value="Coproporphyrinogen-III_oxidase"/>
</dbReference>
<evidence type="ECO:0000256" key="9">
    <source>
        <dbReference type="ARBA" id="ARBA00023186"/>
    </source>
</evidence>
<dbReference type="GO" id="GO:0005737">
    <property type="term" value="C:cytoplasm"/>
    <property type="evidence" value="ECO:0007669"/>
    <property type="project" value="UniProtKB-SubCell"/>
</dbReference>
<dbReference type="NCBIfam" id="TIGR00539">
    <property type="entry name" value="hemN_rel"/>
    <property type="match status" value="1"/>
</dbReference>
<dbReference type="SMART" id="SM00729">
    <property type="entry name" value="Elp3"/>
    <property type="match status" value="1"/>
</dbReference>
<keyword evidence="9 10" id="KW-0143">Chaperone</keyword>
<dbReference type="PANTHER" id="PTHR13932">
    <property type="entry name" value="COPROPORPHYRINIGEN III OXIDASE"/>
    <property type="match status" value="1"/>
</dbReference>
<feature type="domain" description="Radical SAM core" evidence="11">
    <location>
        <begin position="1"/>
        <end position="241"/>
    </location>
</feature>
<dbReference type="InterPro" id="IPR006638">
    <property type="entry name" value="Elp3/MiaA/NifB-like_rSAM"/>
</dbReference>
<evidence type="ECO:0000256" key="10">
    <source>
        <dbReference type="RuleBase" id="RU364116"/>
    </source>
</evidence>
<dbReference type="InterPro" id="IPR058240">
    <property type="entry name" value="rSAM_sf"/>
</dbReference>
<reference evidence="12" key="1">
    <citation type="journal article" date="2014" name="Int. J. Syst. Evol. Microbiol.">
        <title>Complete genome sequence of Corynebacterium casei LMG S-19264T (=DSM 44701T), isolated from a smear-ripened cheese.</title>
        <authorList>
            <consortium name="US DOE Joint Genome Institute (JGI-PGF)"/>
            <person name="Walter F."/>
            <person name="Albersmeier A."/>
            <person name="Kalinowski J."/>
            <person name="Ruckert C."/>
        </authorList>
    </citation>
    <scope>NUCLEOTIDE SEQUENCE</scope>
    <source>
        <strain evidence="12">NBRC 110023</strain>
    </source>
</reference>
<dbReference type="SUPFAM" id="SSF102114">
    <property type="entry name" value="Radical SAM enzymes"/>
    <property type="match status" value="1"/>
</dbReference>
<dbReference type="GO" id="GO:0006779">
    <property type="term" value="P:porphyrin-containing compound biosynthetic process"/>
    <property type="evidence" value="ECO:0007669"/>
    <property type="project" value="InterPro"/>
</dbReference>
<keyword evidence="6 10" id="KW-0479">Metal-binding</keyword>
<dbReference type="InterPro" id="IPR013785">
    <property type="entry name" value="Aldolase_TIM"/>
</dbReference>
<dbReference type="AlphaFoldDB" id="A0AA37WJ78"/>
<evidence type="ECO:0000313" key="13">
    <source>
        <dbReference type="Proteomes" id="UP001156601"/>
    </source>
</evidence>
<comment type="cofactor">
    <cofactor evidence="1">
        <name>[4Fe-4S] cluster</name>
        <dbReference type="ChEBI" id="CHEBI:49883"/>
    </cofactor>
</comment>
<keyword evidence="5 10" id="KW-0949">S-adenosyl-L-methionine</keyword>
<dbReference type="SFLD" id="SFLDF00562">
    <property type="entry name" value="HemN-like__clustered_with_heat"/>
    <property type="match status" value="1"/>
</dbReference>
<evidence type="ECO:0000313" key="12">
    <source>
        <dbReference type="EMBL" id="GLR72916.1"/>
    </source>
</evidence>
<evidence type="ECO:0000256" key="6">
    <source>
        <dbReference type="ARBA" id="ARBA00022723"/>
    </source>
</evidence>
<evidence type="ECO:0000256" key="7">
    <source>
        <dbReference type="ARBA" id="ARBA00023004"/>
    </source>
</evidence>
<evidence type="ECO:0000256" key="5">
    <source>
        <dbReference type="ARBA" id="ARBA00022691"/>
    </source>
</evidence>
<reference evidence="12" key="2">
    <citation type="submission" date="2023-01" db="EMBL/GenBank/DDBJ databases">
        <title>Draft genome sequence of Agaribacter marinus strain NBRC 110023.</title>
        <authorList>
            <person name="Sun Q."/>
            <person name="Mori K."/>
        </authorList>
    </citation>
    <scope>NUCLEOTIDE SEQUENCE</scope>
    <source>
        <strain evidence="12">NBRC 110023</strain>
    </source>
</reference>
<dbReference type="GO" id="GO:0046872">
    <property type="term" value="F:metal ion binding"/>
    <property type="evidence" value="ECO:0007669"/>
    <property type="project" value="UniProtKB-UniRule"/>
</dbReference>
<dbReference type="InterPro" id="IPR010723">
    <property type="entry name" value="HemN_C"/>
</dbReference>
<keyword evidence="10" id="KW-0963">Cytoplasm</keyword>
<dbReference type="PANTHER" id="PTHR13932:SF5">
    <property type="entry name" value="RADICAL S-ADENOSYL METHIONINE DOMAIN-CONTAINING PROTEIN 1, MITOCHONDRIAL"/>
    <property type="match status" value="1"/>
</dbReference>
<dbReference type="EMBL" id="BSOT01000019">
    <property type="protein sequence ID" value="GLR72916.1"/>
    <property type="molecule type" value="Genomic_DNA"/>
</dbReference>
<evidence type="ECO:0000256" key="8">
    <source>
        <dbReference type="ARBA" id="ARBA00023014"/>
    </source>
</evidence>
<evidence type="ECO:0000256" key="4">
    <source>
        <dbReference type="ARBA" id="ARBA00022617"/>
    </source>
</evidence>
<dbReference type="GO" id="GO:0051539">
    <property type="term" value="F:4 iron, 4 sulfur cluster binding"/>
    <property type="evidence" value="ECO:0007669"/>
    <property type="project" value="UniProtKB-UniRule"/>
</dbReference>
<dbReference type="InterPro" id="IPR007197">
    <property type="entry name" value="rSAM"/>
</dbReference>
<keyword evidence="4 10" id="KW-0349">Heme</keyword>
<protein>
    <recommendedName>
        <fullName evidence="3 10">Heme chaperone HemW</fullName>
    </recommendedName>
</protein>
<keyword evidence="8 10" id="KW-0411">Iron-sulfur</keyword>
<dbReference type="InterPro" id="IPR004559">
    <property type="entry name" value="HemW-like"/>
</dbReference>
<organism evidence="12 13">
    <name type="scientific">Agaribacter marinus</name>
    <dbReference type="NCBI Taxonomy" id="1431249"/>
    <lineage>
        <taxon>Bacteria</taxon>
        <taxon>Pseudomonadati</taxon>
        <taxon>Pseudomonadota</taxon>
        <taxon>Gammaproteobacteria</taxon>
        <taxon>Alteromonadales</taxon>
        <taxon>Alteromonadaceae</taxon>
        <taxon>Agaribacter</taxon>
    </lineage>
</organism>
<dbReference type="SFLD" id="SFLDG01065">
    <property type="entry name" value="anaerobic_coproporphyrinogen-I"/>
    <property type="match status" value="1"/>
</dbReference>
<evidence type="ECO:0000256" key="1">
    <source>
        <dbReference type="ARBA" id="ARBA00001966"/>
    </source>
</evidence>
<comment type="function">
    <text evidence="10">Probably acts as a heme chaperone, transferring heme to an unknown acceptor. Binds one molecule of heme per monomer, possibly covalently. Binds 1 [4Fe-4S] cluster. The cluster is coordinated with 3 cysteines and an exchangeable S-adenosyl-L-methionine.</text>
</comment>
<dbReference type="Proteomes" id="UP001156601">
    <property type="component" value="Unassembled WGS sequence"/>
</dbReference>
<sequence>MSLPLSLYIHIPWCVQKCPYCDFNSHQKKGEIPESEYISHLLDDLSTDIDRFMLTGQERRDVPRVISSIFIGGGTPSLLSVAGMHRLLSGVKERMTVAENAEVTMEANPGTVEADKFAGFVDSGINRISIGVQSFDSSHLQKLGRIHDGQQAVRAIELARALPLRSFNTDLMHGLPNQTPEQALHDLQTSIDLNAPHISWYQLTIEPNTQFYSQPPVLPNDEILWDIQEKGQALLAKNGYRQYEVSAYCKSEQQSKHNLNYWRFGDYMGIGCGAHGKLTDNATGKITRTVKVKHPKGYMDLSKPYLYSENDIETSEIAFEFFMNRFRLLEACPQNDYAKYTLSLLSNEENVVLQRAVNKGLLASSATHWRVTELGRRYLNTLLAEFV</sequence>
<keyword evidence="10" id="KW-0004">4Fe-4S</keyword>
<keyword evidence="13" id="KW-1185">Reference proteome</keyword>
<proteinExistence type="inferred from homology"/>
<dbReference type="SFLD" id="SFLDF00288">
    <property type="entry name" value="HemN-like__clustered_with_nucl"/>
    <property type="match status" value="1"/>
</dbReference>
<dbReference type="Gene3D" id="3.20.20.70">
    <property type="entry name" value="Aldolase class I"/>
    <property type="match status" value="1"/>
</dbReference>
<comment type="caution">
    <text evidence="12">The sequence shown here is derived from an EMBL/GenBank/DDBJ whole genome shotgun (WGS) entry which is preliminary data.</text>
</comment>
<evidence type="ECO:0000256" key="3">
    <source>
        <dbReference type="ARBA" id="ARBA00017228"/>
    </source>
</evidence>
<dbReference type="RefSeq" id="WP_284219335.1">
    <property type="nucleotide sequence ID" value="NZ_BSOT01000019.1"/>
</dbReference>